<dbReference type="PROSITE" id="PS51257">
    <property type="entry name" value="PROKAR_LIPOPROTEIN"/>
    <property type="match status" value="1"/>
</dbReference>
<dbReference type="EMBL" id="CAXJIO010000010">
    <property type="protein sequence ID" value="CAL2101797.1"/>
    <property type="molecule type" value="Genomic_DNA"/>
</dbReference>
<dbReference type="RefSeq" id="WP_348715053.1">
    <property type="nucleotide sequence ID" value="NZ_CAXJIO010000010.1"/>
</dbReference>
<organism evidence="1 2">
    <name type="scientific">Tenacibaculum polynesiense</name>
    <dbReference type="NCBI Taxonomy" id="3137857"/>
    <lineage>
        <taxon>Bacteria</taxon>
        <taxon>Pseudomonadati</taxon>
        <taxon>Bacteroidota</taxon>
        <taxon>Flavobacteriia</taxon>
        <taxon>Flavobacteriales</taxon>
        <taxon>Flavobacteriaceae</taxon>
        <taxon>Tenacibaculum</taxon>
    </lineage>
</organism>
<reference evidence="1 2" key="1">
    <citation type="submission" date="2024-05" db="EMBL/GenBank/DDBJ databases">
        <authorList>
            <person name="Duchaud E."/>
        </authorList>
    </citation>
    <scope>NUCLEOTIDE SEQUENCE [LARGE SCALE GENOMIC DNA]</scope>
    <source>
        <strain evidence="1">Ena-SAMPLE-TAB-13-05-2024-13:56:06:370-140308</strain>
    </source>
</reference>
<accession>A0ABM9P8X9</accession>
<protein>
    <recommendedName>
        <fullName evidence="3">Lipoprotein</fullName>
    </recommendedName>
</protein>
<sequence length="354" mass="39293">MKKQTLRLIAMFFATTFIVSCSSNSESGSIGDEKLAAEQNASEENIIPVASLENGLLINGATKKTGTPPAPNSNIDFTIGTDNGTGFQKSGIKIKFSATDDVKGAYIRFKDVDGNATTSYFDVPATSFGYRGTTKIKKEVLFHATEKSTENRAITVNFKDVIPPGKFCYDICIYDSANNVSQIETVCVTIESWGGNAAMVGNWSLDRIENTEDLEEIECTGGGKVSFYYENEIISRDVVLSFKDNGAYNDEVKTVSKHLNYSETVNTCSLVYEPEEREEFARTGNWAFNEEEKELTIVMFKYDDLIDAQNSEEYEFGDSVFSGITLKEITGSTMILEEEIGSGDKKITYYFKRI</sequence>
<evidence type="ECO:0008006" key="3">
    <source>
        <dbReference type="Google" id="ProtNLM"/>
    </source>
</evidence>
<gene>
    <name evidence="1" type="ORF">T190423A01A_10360</name>
</gene>
<name>A0ABM9P8X9_9FLAO</name>
<keyword evidence="2" id="KW-1185">Reference proteome</keyword>
<evidence type="ECO:0000313" key="2">
    <source>
        <dbReference type="Proteomes" id="UP001497527"/>
    </source>
</evidence>
<comment type="caution">
    <text evidence="1">The sequence shown here is derived from an EMBL/GenBank/DDBJ whole genome shotgun (WGS) entry which is preliminary data.</text>
</comment>
<evidence type="ECO:0000313" key="1">
    <source>
        <dbReference type="EMBL" id="CAL2101797.1"/>
    </source>
</evidence>
<dbReference type="Proteomes" id="UP001497527">
    <property type="component" value="Unassembled WGS sequence"/>
</dbReference>
<proteinExistence type="predicted"/>